<dbReference type="CDD" id="cd00408">
    <property type="entry name" value="DHDPS-like"/>
    <property type="match status" value="1"/>
</dbReference>
<dbReference type="Pfam" id="PF00701">
    <property type="entry name" value="DHDPS"/>
    <property type="match status" value="1"/>
</dbReference>
<dbReference type="OrthoDB" id="191315at2759"/>
<sequence>MGPRSLKPGLYGPLPTFFTEQQEIDYASYKSHLLNLATKGIVPVCAGSLGEAVHLTHDERVQLIHFIRATLDEAGLNATPIVAGVGGSSTRETIKLARDAEAAGADAGLVILPAYYAASLAADAEQIIQYYVDICNGSPIPLFLYNFPSNAAGLDISSAQIEAVMRQTTNLCGVKLTYVLYRLSVLPPFPSRLSFQIPTSDHPAYNRCGGSISKLIRLTAAISTDPTINAQRPYPFLLLDGLIADLTPWMQNGGHGTVSGIPNFAPAASARLWELLNKSDWSEDEQNEAKRIQAVLSRADVAAVPAGVRGMKYVLNKLHGHGPHPRRPLLPLGSGEGEELMVLFGEMFELEAEYAKA</sequence>
<dbReference type="AlphaFoldDB" id="A0A1Y2DCB1"/>
<evidence type="ECO:0000313" key="3">
    <source>
        <dbReference type="Proteomes" id="UP000193689"/>
    </source>
</evidence>
<proteinExistence type="predicted"/>
<name>A0A1Y2DCB1_9PEZI</name>
<dbReference type="InterPro" id="IPR002220">
    <property type="entry name" value="DapA-like"/>
</dbReference>
<dbReference type="InParanoid" id="A0A1Y2DCB1"/>
<dbReference type="Gene3D" id="3.20.20.70">
    <property type="entry name" value="Aldolase class I"/>
    <property type="match status" value="1"/>
</dbReference>
<dbReference type="PANTHER" id="PTHR12128:SF66">
    <property type="entry name" value="4-HYDROXY-2-OXOGLUTARATE ALDOLASE, MITOCHONDRIAL"/>
    <property type="match status" value="1"/>
</dbReference>
<dbReference type="STRING" id="1141098.A0A1Y2DCB1"/>
<keyword evidence="1" id="KW-0456">Lyase</keyword>
<reference evidence="2 3" key="1">
    <citation type="submission" date="2016-07" db="EMBL/GenBank/DDBJ databases">
        <title>Pervasive Adenine N6-methylation of Active Genes in Fungi.</title>
        <authorList>
            <consortium name="DOE Joint Genome Institute"/>
            <person name="Mondo S.J."/>
            <person name="Dannebaum R.O."/>
            <person name="Kuo R.C."/>
            <person name="Labutti K."/>
            <person name="Haridas S."/>
            <person name="Kuo A."/>
            <person name="Salamov A."/>
            <person name="Ahrendt S.R."/>
            <person name="Lipzen A."/>
            <person name="Sullivan W."/>
            <person name="Andreopoulos W.B."/>
            <person name="Clum A."/>
            <person name="Lindquist E."/>
            <person name="Daum C."/>
            <person name="Ramamoorthy G.K."/>
            <person name="Gryganskyi A."/>
            <person name="Culley D."/>
            <person name="Magnuson J.K."/>
            <person name="James T.Y."/>
            <person name="O'Malley M.A."/>
            <person name="Stajich J.E."/>
            <person name="Spatafora J.W."/>
            <person name="Visel A."/>
            <person name="Grigoriev I.V."/>
        </authorList>
    </citation>
    <scope>NUCLEOTIDE SEQUENCE [LARGE SCALE GENOMIC DNA]</scope>
    <source>
        <strain evidence="2 3">CBS 129021</strain>
    </source>
</reference>
<dbReference type="InterPro" id="IPR013785">
    <property type="entry name" value="Aldolase_TIM"/>
</dbReference>
<protein>
    <submittedName>
        <fullName evidence="2">Putative dihydrodipicolinate synthase</fullName>
    </submittedName>
</protein>
<dbReference type="Proteomes" id="UP000193689">
    <property type="component" value="Unassembled WGS sequence"/>
</dbReference>
<dbReference type="GeneID" id="63780725"/>
<dbReference type="RefSeq" id="XP_040710379.1">
    <property type="nucleotide sequence ID" value="XM_040864513.1"/>
</dbReference>
<keyword evidence="3" id="KW-1185">Reference proteome</keyword>
<dbReference type="SUPFAM" id="SSF51569">
    <property type="entry name" value="Aldolase"/>
    <property type="match status" value="2"/>
</dbReference>
<dbReference type="SMART" id="SM01130">
    <property type="entry name" value="DHDPS"/>
    <property type="match status" value="1"/>
</dbReference>
<dbReference type="PANTHER" id="PTHR12128">
    <property type="entry name" value="DIHYDRODIPICOLINATE SYNTHASE"/>
    <property type="match status" value="1"/>
</dbReference>
<comment type="caution">
    <text evidence="2">The sequence shown here is derived from an EMBL/GenBank/DDBJ whole genome shotgun (WGS) entry which is preliminary data.</text>
</comment>
<dbReference type="PRINTS" id="PR00146">
    <property type="entry name" value="DHPICSNTHASE"/>
</dbReference>
<gene>
    <name evidence="2" type="ORF">BCR38DRAFT_490357</name>
</gene>
<dbReference type="EMBL" id="MCFJ01000021">
    <property type="protein sequence ID" value="ORY56912.1"/>
    <property type="molecule type" value="Genomic_DNA"/>
</dbReference>
<organism evidence="2 3">
    <name type="scientific">Pseudomassariella vexata</name>
    <dbReference type="NCBI Taxonomy" id="1141098"/>
    <lineage>
        <taxon>Eukaryota</taxon>
        <taxon>Fungi</taxon>
        <taxon>Dikarya</taxon>
        <taxon>Ascomycota</taxon>
        <taxon>Pezizomycotina</taxon>
        <taxon>Sordariomycetes</taxon>
        <taxon>Xylariomycetidae</taxon>
        <taxon>Amphisphaeriales</taxon>
        <taxon>Pseudomassariaceae</taxon>
        <taxon>Pseudomassariella</taxon>
    </lineage>
</organism>
<dbReference type="GO" id="GO:0008840">
    <property type="term" value="F:4-hydroxy-tetrahydrodipicolinate synthase activity"/>
    <property type="evidence" value="ECO:0007669"/>
    <property type="project" value="TreeGrafter"/>
</dbReference>
<accession>A0A1Y2DCB1</accession>
<evidence type="ECO:0000256" key="1">
    <source>
        <dbReference type="ARBA" id="ARBA00023239"/>
    </source>
</evidence>
<evidence type="ECO:0000313" key="2">
    <source>
        <dbReference type="EMBL" id="ORY56912.1"/>
    </source>
</evidence>